<gene>
    <name evidence="1" type="ORF">A3C92_03235</name>
</gene>
<accession>A0A1G2KUZ4</accession>
<evidence type="ECO:0000313" key="2">
    <source>
        <dbReference type="Proteomes" id="UP000177177"/>
    </source>
</evidence>
<sequence>MQISKLFRFRKDSPAFIIAAIVFGAILAVGGSVYATTVGSSITVSSVLTVAAGTAAAPTLSFSSDTDTGLFDVSTDILGFATGGTQRAQFTNSGSFGIGTTSPGGFFSLTTATTSPAVLLTYTGTGQALYIEDAANDTTPFVIDANGNLGIGTSTPGSILAVGRQGESVGGYFFTNIGLGIGTSTPGGAFAIATTTAGANTAFLLSNLGTGYTAWLEDAANDTTPFVIDASGNLGIGTSTPGSILAIGRQGESVGGYFFTNVGFGIGTSTPGSTLAIATTTTGTQTAFLISNLGSGSTAWFEDAANDTSPFTIDAAGNVGVGTTTPGTIFGIDAVASFASGTSTISTALRAASIGVTSTTATTTISTGGFQVGQAGASAAFTVGQSATTSVGVGTSTPSTHQFGVTGNALIGGTVGTTTLAISSATAGVGGCIEMRAASSSTMFRIYLGNKGPDGNNTTGLMIEPGTCR</sequence>
<reference evidence="1 2" key="1">
    <citation type="journal article" date="2016" name="Nat. Commun.">
        <title>Thousands of microbial genomes shed light on interconnected biogeochemical processes in an aquifer system.</title>
        <authorList>
            <person name="Anantharaman K."/>
            <person name="Brown C.T."/>
            <person name="Hug L.A."/>
            <person name="Sharon I."/>
            <person name="Castelle C.J."/>
            <person name="Probst A.J."/>
            <person name="Thomas B.C."/>
            <person name="Singh A."/>
            <person name="Wilkins M.J."/>
            <person name="Karaoz U."/>
            <person name="Brodie E.L."/>
            <person name="Williams K.H."/>
            <person name="Hubbard S.S."/>
            <person name="Banfield J.F."/>
        </authorList>
    </citation>
    <scope>NUCLEOTIDE SEQUENCE [LARGE SCALE GENOMIC DNA]</scope>
</reference>
<comment type="caution">
    <text evidence="1">The sequence shown here is derived from an EMBL/GenBank/DDBJ whole genome shotgun (WGS) entry which is preliminary data.</text>
</comment>
<proteinExistence type="predicted"/>
<evidence type="ECO:0000313" key="1">
    <source>
        <dbReference type="EMBL" id="OHA03258.1"/>
    </source>
</evidence>
<name>A0A1G2KUZ4_9BACT</name>
<protein>
    <submittedName>
        <fullName evidence="1">Uncharacterized protein</fullName>
    </submittedName>
</protein>
<dbReference type="EMBL" id="MHQN01000021">
    <property type="protein sequence ID" value="OHA03258.1"/>
    <property type="molecule type" value="Genomic_DNA"/>
</dbReference>
<dbReference type="Proteomes" id="UP000177177">
    <property type="component" value="Unassembled WGS sequence"/>
</dbReference>
<dbReference type="AlphaFoldDB" id="A0A1G2KUZ4"/>
<organism evidence="1 2">
    <name type="scientific">Candidatus Sungbacteria bacterium RIFCSPHIGHO2_02_FULL_53_17</name>
    <dbReference type="NCBI Taxonomy" id="1802275"/>
    <lineage>
        <taxon>Bacteria</taxon>
        <taxon>Candidatus Sungiibacteriota</taxon>
    </lineage>
</organism>